<dbReference type="SFLD" id="SFLDG01121">
    <property type="entry name" value="Diphthamide_biosynthesis"/>
    <property type="match status" value="1"/>
</dbReference>
<keyword evidence="4" id="KW-0479">Metal-binding</keyword>
<reference evidence="7" key="1">
    <citation type="journal article" date="2021" name="J. Hered.">
        <title>Genome Assembly of Salicaceae Populus deltoides (Eastern Cottonwood) I-69 Based on Nanopore Sequencing and Hi-C Technologies.</title>
        <authorList>
            <person name="Bai S."/>
            <person name="Wu H."/>
            <person name="Zhang J."/>
            <person name="Pan Z."/>
            <person name="Zhao W."/>
            <person name="Li Z."/>
            <person name="Tong C."/>
        </authorList>
    </citation>
    <scope>NUCLEOTIDE SEQUENCE</scope>
    <source>
        <tissue evidence="7">Leaf</tissue>
    </source>
</reference>
<evidence type="ECO:0000256" key="3">
    <source>
        <dbReference type="ARBA" id="ARBA00006179"/>
    </source>
</evidence>
<evidence type="ECO:0000256" key="2">
    <source>
        <dbReference type="ARBA" id="ARBA00005156"/>
    </source>
</evidence>
<dbReference type="InterPro" id="IPR042265">
    <property type="entry name" value="DPH1/DPH2_3"/>
</dbReference>
<dbReference type="FunFam" id="3.40.50.11860:FF:000001">
    <property type="entry name" value="2-(3-amino-3-carboxypropyl)histidine synthase subunit 2"/>
    <property type="match status" value="1"/>
</dbReference>
<proteinExistence type="inferred from homology"/>
<gene>
    <name evidence="7" type="ORF">H0E87_012779</name>
</gene>
<dbReference type="GO" id="GO:0051536">
    <property type="term" value="F:iron-sulfur cluster binding"/>
    <property type="evidence" value="ECO:0007669"/>
    <property type="project" value="UniProtKB-KW"/>
</dbReference>
<dbReference type="PANTHER" id="PTHR10762:SF2">
    <property type="entry name" value="2-(3-AMINO-3-CARBOXYPROPYL)HISTIDINE SYNTHASE SUBUNIT 2"/>
    <property type="match status" value="1"/>
</dbReference>
<evidence type="ECO:0000313" key="8">
    <source>
        <dbReference type="Proteomes" id="UP000807159"/>
    </source>
</evidence>
<dbReference type="InterPro" id="IPR042263">
    <property type="entry name" value="DPH1/DPH2_1"/>
</dbReference>
<sequence>MDLMEIYEIDRTVDFIHSRNFTRVALQFPDELLKDCTKVVRVLREKIGRLKEQIGVSLFVMADSTYGSCCVDEVGASRINADCVIHYGHTCLSPTSTLPAFFVFGKAMIDVSSCAASLSNYASNNSKPFLVLFGLEYAHAIPYIREELVAAASTLSGSKTKTVFHFAEVMCPLINPPDCHKESGGLPRSVGDGEVSDELGVAACSRHTIGGLSWELPSGQKMEDYLLLWIGSDNSAFANVVLTFNGCEIVRYDANGNFLGTDLSQQRRILKRRYYLVEKAKDANIVGILVGTLGVGKKVYTLVMGRPNPAKLANFPECDVFIYVSCAQTALLDSKDFYAPVITPFEAMLAFNRGSEWTGAYVMEFRDLITSSPVEVKSYSEEARFSFVQGRYIEDFDLQEKKEEENEGVLALANATEKALKLQDRSSNSLTKGTVRSGADYFATRSYHGLDMHGDDSMLEPYLIGRTGKASGYQHEKGE</sequence>
<comment type="similarity">
    <text evidence="3">Belongs to the DPH1/DPH2 family. DPH2 subfamily.</text>
</comment>
<dbReference type="GO" id="GO:0090560">
    <property type="term" value="F:2-(3-amino-3-carboxypropyl)histidine synthase activity"/>
    <property type="evidence" value="ECO:0007669"/>
    <property type="project" value="InterPro"/>
</dbReference>
<evidence type="ECO:0000256" key="5">
    <source>
        <dbReference type="ARBA" id="ARBA00023004"/>
    </source>
</evidence>
<evidence type="ECO:0000256" key="6">
    <source>
        <dbReference type="ARBA" id="ARBA00023014"/>
    </source>
</evidence>
<keyword evidence="6" id="KW-0411">Iron-sulfur</keyword>
<dbReference type="FunFam" id="3.40.50.11840:FF:000004">
    <property type="entry name" value="2-(3-amino-3-carboxypropyl)histidine synthase subunit 2"/>
    <property type="match status" value="1"/>
</dbReference>
<dbReference type="Pfam" id="PF01866">
    <property type="entry name" value="Diphthamide_syn"/>
    <property type="match status" value="1"/>
</dbReference>
<dbReference type="InterPro" id="IPR016435">
    <property type="entry name" value="DPH1/DPH2"/>
</dbReference>
<dbReference type="EMBL" id="JACEGQ020000006">
    <property type="protein sequence ID" value="KAH8505682.1"/>
    <property type="molecule type" value="Genomic_DNA"/>
</dbReference>
<dbReference type="SFLD" id="SFLDS00032">
    <property type="entry name" value="Radical_SAM_3-amino-3-carboxyp"/>
    <property type="match status" value="1"/>
</dbReference>
<dbReference type="PANTHER" id="PTHR10762">
    <property type="entry name" value="DIPHTHAMIDE BIOSYNTHESIS PROTEIN"/>
    <property type="match status" value="1"/>
</dbReference>
<comment type="pathway">
    <text evidence="2">Protein modification; peptidyl-diphthamide biosynthesis.</text>
</comment>
<evidence type="ECO:0000313" key="7">
    <source>
        <dbReference type="EMBL" id="KAH8505682.1"/>
    </source>
</evidence>
<evidence type="ECO:0008006" key="9">
    <source>
        <dbReference type="Google" id="ProtNLM"/>
    </source>
</evidence>
<evidence type="ECO:0000256" key="1">
    <source>
        <dbReference type="ARBA" id="ARBA00001966"/>
    </source>
</evidence>
<protein>
    <recommendedName>
        <fullName evidence="9">2-(3-amino-3-carboxypropyl)histidine synthase subunit 2</fullName>
    </recommendedName>
</protein>
<evidence type="ECO:0000256" key="4">
    <source>
        <dbReference type="ARBA" id="ARBA00022723"/>
    </source>
</evidence>
<keyword evidence="5" id="KW-0408">Iron</keyword>
<dbReference type="GO" id="GO:0046872">
    <property type="term" value="F:metal ion binding"/>
    <property type="evidence" value="ECO:0007669"/>
    <property type="project" value="UniProtKB-KW"/>
</dbReference>
<dbReference type="Gene3D" id="3.40.50.11860">
    <property type="entry name" value="Diphthamide synthesis DPH1/DPH2 domain 3"/>
    <property type="match status" value="2"/>
</dbReference>
<accession>A0A8T2YKZ0</accession>
<comment type="caution">
    <text evidence="7">The sequence shown here is derived from an EMBL/GenBank/DDBJ whole genome shotgun (WGS) entry which is preliminary data.</text>
</comment>
<dbReference type="AlphaFoldDB" id="A0A8T2YKZ0"/>
<dbReference type="NCBIfam" id="TIGR00322">
    <property type="entry name" value="diphth2_R"/>
    <property type="match status" value="1"/>
</dbReference>
<name>A0A8T2YKZ0_POPDE</name>
<dbReference type="GO" id="GO:0017183">
    <property type="term" value="P:protein histidyl modification to diphthamide"/>
    <property type="evidence" value="ECO:0007669"/>
    <property type="project" value="InterPro"/>
</dbReference>
<dbReference type="Proteomes" id="UP000807159">
    <property type="component" value="Chromosome 6"/>
</dbReference>
<organism evidence="7 8">
    <name type="scientific">Populus deltoides</name>
    <name type="common">Eastern poplar</name>
    <name type="synonym">Eastern cottonwood</name>
    <dbReference type="NCBI Taxonomy" id="3696"/>
    <lineage>
        <taxon>Eukaryota</taxon>
        <taxon>Viridiplantae</taxon>
        <taxon>Streptophyta</taxon>
        <taxon>Embryophyta</taxon>
        <taxon>Tracheophyta</taxon>
        <taxon>Spermatophyta</taxon>
        <taxon>Magnoliopsida</taxon>
        <taxon>eudicotyledons</taxon>
        <taxon>Gunneridae</taxon>
        <taxon>Pentapetalae</taxon>
        <taxon>rosids</taxon>
        <taxon>fabids</taxon>
        <taxon>Malpighiales</taxon>
        <taxon>Salicaceae</taxon>
        <taxon>Saliceae</taxon>
        <taxon>Populus</taxon>
    </lineage>
</organism>
<keyword evidence="8" id="KW-1185">Reference proteome</keyword>
<dbReference type="Gene3D" id="3.40.50.11840">
    <property type="entry name" value="Diphthamide synthesis DPH1/DPH2 domain 1"/>
    <property type="match status" value="1"/>
</dbReference>
<comment type="cofactor">
    <cofactor evidence="1">
        <name>[4Fe-4S] cluster</name>
        <dbReference type="ChEBI" id="CHEBI:49883"/>
    </cofactor>
</comment>